<gene>
    <name evidence="3" type="ORF">I8J31_18565</name>
</gene>
<evidence type="ECO:0000313" key="4">
    <source>
        <dbReference type="Proteomes" id="UP000628710"/>
    </source>
</evidence>
<sequence>MLDIRPNCECCDKDLPTDSTEAMICSYECTFCRDCVADLLNNVCPNCGGGFSLRPVRPRHSYRDGVSVIHQPASEERVHTRYSTPELQSFSDDIKHISPAER</sequence>
<dbReference type="EMBL" id="JAEMNX010000029">
    <property type="protein sequence ID" value="MBJ7539683.1"/>
    <property type="molecule type" value="Genomic_DNA"/>
</dbReference>
<proteinExistence type="predicted"/>
<feature type="compositionally biased region" description="Polar residues" evidence="1">
    <location>
        <begin position="81"/>
        <end position="91"/>
    </location>
</feature>
<evidence type="ECO:0000256" key="1">
    <source>
        <dbReference type="SAM" id="MobiDB-lite"/>
    </source>
</evidence>
<feature type="compositionally biased region" description="Basic and acidic residues" evidence="1">
    <location>
        <begin position="92"/>
        <end position="102"/>
    </location>
</feature>
<dbReference type="Pfam" id="PF06906">
    <property type="entry name" value="DUF1272"/>
    <property type="match status" value="1"/>
</dbReference>
<organism evidence="3 4">
    <name type="scientific">Marinomonas transparens</name>
    <dbReference type="NCBI Taxonomy" id="2795388"/>
    <lineage>
        <taxon>Bacteria</taxon>
        <taxon>Pseudomonadati</taxon>
        <taxon>Pseudomonadota</taxon>
        <taxon>Gammaproteobacteria</taxon>
        <taxon>Oceanospirillales</taxon>
        <taxon>Oceanospirillaceae</taxon>
        <taxon>Marinomonas</taxon>
    </lineage>
</organism>
<dbReference type="PROSITE" id="PS50089">
    <property type="entry name" value="ZF_RING_2"/>
    <property type="match status" value="1"/>
</dbReference>
<dbReference type="RefSeq" id="WP_199470077.1">
    <property type="nucleotide sequence ID" value="NZ_JAEMNX010000029.1"/>
</dbReference>
<dbReference type="AlphaFoldDB" id="A0A934JS40"/>
<dbReference type="InterPro" id="IPR010696">
    <property type="entry name" value="DUF1272"/>
</dbReference>
<evidence type="ECO:0000259" key="2">
    <source>
        <dbReference type="PROSITE" id="PS50089"/>
    </source>
</evidence>
<comment type="caution">
    <text evidence="3">The sequence shown here is derived from an EMBL/GenBank/DDBJ whole genome shotgun (WGS) entry which is preliminary data.</text>
</comment>
<dbReference type="InterPro" id="IPR001841">
    <property type="entry name" value="Znf_RING"/>
</dbReference>
<name>A0A934JS40_9GAMM</name>
<protein>
    <submittedName>
        <fullName evidence="3">DUF1272 domain-containing protein</fullName>
    </submittedName>
</protein>
<evidence type="ECO:0000313" key="3">
    <source>
        <dbReference type="EMBL" id="MBJ7539683.1"/>
    </source>
</evidence>
<dbReference type="Proteomes" id="UP000628710">
    <property type="component" value="Unassembled WGS sequence"/>
</dbReference>
<accession>A0A934JS40</accession>
<feature type="region of interest" description="Disordered" evidence="1">
    <location>
        <begin position="70"/>
        <end position="102"/>
    </location>
</feature>
<reference evidence="3" key="1">
    <citation type="submission" date="2020-12" db="EMBL/GenBank/DDBJ databases">
        <title>Marinomonas arctica sp. nov., a psychrotolerant bacterium isolated from the Arctic.</title>
        <authorList>
            <person name="Zhang Y."/>
        </authorList>
    </citation>
    <scope>NUCLEOTIDE SEQUENCE</scope>
    <source>
        <strain evidence="3">C1424</strain>
    </source>
</reference>
<feature type="domain" description="RING-type" evidence="2">
    <location>
        <begin position="8"/>
        <end position="47"/>
    </location>
</feature>
<keyword evidence="4" id="KW-1185">Reference proteome</keyword>